<accession>A0ABS4SYX1</accession>
<keyword evidence="2" id="KW-1185">Reference proteome</keyword>
<reference evidence="1 2" key="1">
    <citation type="submission" date="2021-03" db="EMBL/GenBank/DDBJ databases">
        <title>Sequencing the genomes of 1000 actinobacteria strains.</title>
        <authorList>
            <person name="Klenk H.-P."/>
        </authorList>
    </citation>
    <scope>NUCLEOTIDE SEQUENCE [LARGE SCALE GENOMIC DNA]</scope>
    <source>
        <strain evidence="1 2">DSM 12544</strain>
    </source>
</reference>
<evidence type="ECO:0000313" key="1">
    <source>
        <dbReference type="EMBL" id="MBP2317397.1"/>
    </source>
</evidence>
<protein>
    <recommendedName>
        <fullName evidence="3">Head-to-tail adaptor</fullName>
    </recommendedName>
</protein>
<dbReference type="Proteomes" id="UP001519331">
    <property type="component" value="Unassembled WGS sequence"/>
</dbReference>
<evidence type="ECO:0000313" key="2">
    <source>
        <dbReference type="Proteomes" id="UP001519331"/>
    </source>
</evidence>
<organism evidence="1 2">
    <name type="scientific">Nesterenkonia lacusekhoensis</name>
    <dbReference type="NCBI Taxonomy" id="150832"/>
    <lineage>
        <taxon>Bacteria</taxon>
        <taxon>Bacillati</taxon>
        <taxon>Actinomycetota</taxon>
        <taxon>Actinomycetes</taxon>
        <taxon>Micrococcales</taxon>
        <taxon>Micrococcaceae</taxon>
        <taxon>Nesterenkonia</taxon>
    </lineage>
</organism>
<proteinExistence type="predicted"/>
<evidence type="ECO:0008006" key="3">
    <source>
        <dbReference type="Google" id="ProtNLM"/>
    </source>
</evidence>
<comment type="caution">
    <text evidence="1">The sequence shown here is derived from an EMBL/GenBank/DDBJ whole genome shotgun (WGS) entry which is preliminary data.</text>
</comment>
<sequence>MADDVLPPLVTVADLVAFNVDVEDEELAKQVAKSVSAGIRAAAGVPISRTTSTVELYGVRTAFLPLPGGPVVSVEKVLVNAQPIEDFKIRDGMLWRRYGWGDIEDDVTVTFSHGWDPVPPDVVKLGVNLVAAGLNEATSEGGLASRRGLVSRQESIDDYSLQESYVRGEDEVIDLTEIPDRTREWLRNRFGNQAYVTGSY</sequence>
<dbReference type="EMBL" id="JAGINX010000001">
    <property type="protein sequence ID" value="MBP2317397.1"/>
    <property type="molecule type" value="Genomic_DNA"/>
</dbReference>
<gene>
    <name evidence="1" type="ORF">JOF45_000416</name>
</gene>
<dbReference type="RefSeq" id="WP_210047569.1">
    <property type="nucleotide sequence ID" value="NZ_JAGINX010000001.1"/>
</dbReference>
<name>A0ABS4SYX1_9MICC</name>